<dbReference type="InterPro" id="IPR001906">
    <property type="entry name" value="Terpene_synth_N"/>
</dbReference>
<dbReference type="InterPro" id="IPR050148">
    <property type="entry name" value="Terpene_synthase-like"/>
</dbReference>
<dbReference type="PANTHER" id="PTHR31225:SF93">
    <property type="entry name" value="ALPHA-HUMULENE_(-)-(E)-BETA-CARYOPHYLLENE SYNTHASE"/>
    <property type="match status" value="1"/>
</dbReference>
<protein>
    <recommendedName>
        <fullName evidence="4">Terpene synthase N-terminal domain-containing protein</fullName>
    </recommendedName>
</protein>
<evidence type="ECO:0000313" key="6">
    <source>
        <dbReference type="Proteomes" id="UP001064489"/>
    </source>
</evidence>
<keyword evidence="6" id="KW-1185">Reference proteome</keyword>
<dbReference type="InterPro" id="IPR036965">
    <property type="entry name" value="Terpene_synth_N_sf"/>
</dbReference>
<dbReference type="GO" id="GO:0016114">
    <property type="term" value="P:terpenoid biosynthetic process"/>
    <property type="evidence" value="ECO:0007669"/>
    <property type="project" value="InterPro"/>
</dbReference>
<evidence type="ECO:0000256" key="2">
    <source>
        <dbReference type="ARBA" id="ARBA00023239"/>
    </source>
</evidence>
<dbReference type="GO" id="GO:0010333">
    <property type="term" value="F:terpene synthase activity"/>
    <property type="evidence" value="ECO:0007669"/>
    <property type="project" value="InterPro"/>
</dbReference>
<dbReference type="EMBL" id="JAJSOW010000100">
    <property type="protein sequence ID" value="KAI9185424.1"/>
    <property type="molecule type" value="Genomic_DNA"/>
</dbReference>
<comment type="caution">
    <text evidence="5">The sequence shown here is derived from an EMBL/GenBank/DDBJ whole genome shotgun (WGS) entry which is preliminary data.</text>
</comment>
<dbReference type="Proteomes" id="UP001064489">
    <property type="component" value="Chromosome 3"/>
</dbReference>
<accession>A0AAD5J460</accession>
<gene>
    <name evidence="5" type="ORF">LWI28_007112</name>
</gene>
<organism evidence="5 6">
    <name type="scientific">Acer negundo</name>
    <name type="common">Box elder</name>
    <dbReference type="NCBI Taxonomy" id="4023"/>
    <lineage>
        <taxon>Eukaryota</taxon>
        <taxon>Viridiplantae</taxon>
        <taxon>Streptophyta</taxon>
        <taxon>Embryophyta</taxon>
        <taxon>Tracheophyta</taxon>
        <taxon>Spermatophyta</taxon>
        <taxon>Magnoliopsida</taxon>
        <taxon>eudicotyledons</taxon>
        <taxon>Gunneridae</taxon>
        <taxon>Pentapetalae</taxon>
        <taxon>rosids</taxon>
        <taxon>malvids</taxon>
        <taxon>Sapindales</taxon>
        <taxon>Sapindaceae</taxon>
        <taxon>Hippocastanoideae</taxon>
        <taxon>Acereae</taxon>
        <taxon>Acer</taxon>
    </lineage>
</organism>
<dbReference type="Pfam" id="PF01397">
    <property type="entry name" value="Terpene_synth"/>
    <property type="match status" value="1"/>
</dbReference>
<dbReference type="InterPro" id="IPR008949">
    <property type="entry name" value="Isoprenoid_synthase_dom_sf"/>
</dbReference>
<name>A0AAD5J460_ACENE</name>
<evidence type="ECO:0000259" key="4">
    <source>
        <dbReference type="Pfam" id="PF01397"/>
    </source>
</evidence>
<sequence>MLTSVLKDHHDDGRGLVLVCEGEFRSQDGYCHVAKSNLIAWGDDYSGILYVGSDHVFLGCDFVMYPENFGENYYSNEVSMQFYLEDCHSKPMECCEVKRCGFRLIYSQDESKEKTNGWFGADMEEEEEDPFSRDPKRCMLSALFEDGTLMEGEQMQRSETELPETVSGGDIRFQVLKTSDQHSGRVGSSEEQRLGGLEATVQALAAQLNNTTIREYDVSHSNLPPEDQEFDQTYGTKIEELKDEVKEMLVVAANDPVEKISLINLLCRLGVSYHFQAEIELQLNYLFESEHNLGDDNDYDLYTISVLFRVLKQHGYKIS</sequence>
<keyword evidence="1" id="KW-0460">Magnesium</keyword>
<dbReference type="InterPro" id="IPR008930">
    <property type="entry name" value="Terpenoid_cyclase/PrenylTrfase"/>
</dbReference>
<reference evidence="5" key="1">
    <citation type="journal article" date="2022" name="Plant J.">
        <title>Strategies of tolerance reflected in two North American maple genomes.</title>
        <authorList>
            <person name="McEvoy S.L."/>
            <person name="Sezen U.U."/>
            <person name="Trouern-Trend A."/>
            <person name="McMahon S.M."/>
            <person name="Schaberg P.G."/>
            <person name="Yang J."/>
            <person name="Wegrzyn J.L."/>
            <person name="Swenson N.G."/>
        </authorList>
    </citation>
    <scope>NUCLEOTIDE SEQUENCE</scope>
    <source>
        <strain evidence="5">91603</strain>
    </source>
</reference>
<dbReference type="AlphaFoldDB" id="A0AAD5J460"/>
<comment type="similarity">
    <text evidence="3">Belongs to the terpene synthase family. Tpsa subfamily.</text>
</comment>
<keyword evidence="2" id="KW-0456">Lyase</keyword>
<dbReference type="Gene3D" id="1.50.10.130">
    <property type="entry name" value="Terpene synthase, N-terminal domain"/>
    <property type="match status" value="1"/>
</dbReference>
<feature type="domain" description="Terpene synthase N-terminal" evidence="4">
    <location>
        <begin position="226"/>
        <end position="319"/>
    </location>
</feature>
<evidence type="ECO:0000256" key="3">
    <source>
        <dbReference type="ARBA" id="ARBA00038405"/>
    </source>
</evidence>
<evidence type="ECO:0000256" key="1">
    <source>
        <dbReference type="ARBA" id="ARBA00022842"/>
    </source>
</evidence>
<reference evidence="5" key="2">
    <citation type="submission" date="2023-02" db="EMBL/GenBank/DDBJ databases">
        <authorList>
            <person name="Swenson N.G."/>
            <person name="Wegrzyn J.L."/>
            <person name="Mcevoy S.L."/>
        </authorList>
    </citation>
    <scope>NUCLEOTIDE SEQUENCE</scope>
    <source>
        <strain evidence="5">91603</strain>
        <tissue evidence="5">Leaf</tissue>
    </source>
</reference>
<evidence type="ECO:0000313" key="5">
    <source>
        <dbReference type="EMBL" id="KAI9185424.1"/>
    </source>
</evidence>
<dbReference type="PANTHER" id="PTHR31225">
    <property type="entry name" value="OS04G0344100 PROTEIN-RELATED"/>
    <property type="match status" value="1"/>
</dbReference>
<proteinExistence type="inferred from homology"/>
<dbReference type="SUPFAM" id="SSF48239">
    <property type="entry name" value="Terpenoid cyclases/Protein prenyltransferases"/>
    <property type="match status" value="1"/>
</dbReference>
<dbReference type="Gene3D" id="1.10.600.10">
    <property type="entry name" value="Farnesyl Diphosphate Synthase"/>
    <property type="match status" value="1"/>
</dbReference>